<dbReference type="HOGENOM" id="CLU_2421844_0_0_9"/>
<protein>
    <submittedName>
        <fullName evidence="1">Uncharacterized protein</fullName>
    </submittedName>
</protein>
<keyword evidence="2" id="KW-1185">Reference proteome</keyword>
<dbReference type="Proteomes" id="UP000002970">
    <property type="component" value="Unassembled WGS sequence"/>
</dbReference>
<proteinExistence type="predicted"/>
<organism evidence="1 2">
    <name type="scientific">Clostridium symbiosum (strain WAL-14163)</name>
    <dbReference type="NCBI Taxonomy" id="742740"/>
    <lineage>
        <taxon>Bacteria</taxon>
        <taxon>Bacillati</taxon>
        <taxon>Bacillota</taxon>
        <taxon>Clostridia</taxon>
        <taxon>Lachnospirales</taxon>
        <taxon>Lachnospiraceae</taxon>
        <taxon>Otoolea</taxon>
    </lineage>
</organism>
<accession>E7GQS8</accession>
<reference evidence="1 2" key="1">
    <citation type="submission" date="2010-12" db="EMBL/GenBank/DDBJ databases">
        <title>The Genome Sequence of Clostridium symbiosum strain WAL-14163.</title>
        <authorList>
            <person name="Earl A."/>
            <person name="Ward D."/>
            <person name="Feldgarden M."/>
            <person name="Gevers D."/>
            <person name="Finegold S.M."/>
            <person name="Summanen P.H."/>
            <person name="Molitoris D.R."/>
            <person name="Vaisanen M.L."/>
            <person name="Daigneault M."/>
            <person name="Young S.K."/>
            <person name="Zeng Q."/>
            <person name="Gargeya S."/>
            <person name="Fitzgerald M."/>
            <person name="Haas B."/>
            <person name="Abouelleil A."/>
            <person name="Alvarado L."/>
            <person name="Arachchi H.M."/>
            <person name="Berlin A."/>
            <person name="Brown A."/>
            <person name="Chapman S.B."/>
            <person name="Chen Z."/>
            <person name="Dunbar C."/>
            <person name="Freedman E."/>
            <person name="Gearin G."/>
            <person name="Gellesch M."/>
            <person name="Goldberg J."/>
            <person name="Griggs A."/>
            <person name="Gujja S."/>
            <person name="Heilman E."/>
            <person name="Heiman D."/>
            <person name="Howarth C."/>
            <person name="Larson L."/>
            <person name="Lui A."/>
            <person name="MacDonald P.J.P."/>
            <person name="Mehta T."/>
            <person name="Montmayeur A."/>
            <person name="Murphy C."/>
            <person name="Neiman D."/>
            <person name="Pearson M."/>
            <person name="Priest M."/>
            <person name="Roberts A."/>
            <person name="Saif S."/>
            <person name="Shea T."/>
            <person name="Shenoy N."/>
            <person name="Sisk P."/>
            <person name="Stolte C."/>
            <person name="Sykes S."/>
            <person name="White J."/>
            <person name="Yandava C."/>
            <person name="Nusbaum C."/>
            <person name="Birren B."/>
        </authorList>
    </citation>
    <scope>NUCLEOTIDE SEQUENCE [LARGE SCALE GENOMIC DNA]</scope>
    <source>
        <strain evidence="1 2">WAL-14163</strain>
    </source>
</reference>
<name>E7GQS8_CLOS6</name>
<dbReference type="AlphaFoldDB" id="E7GQS8"/>
<comment type="caution">
    <text evidence="1">The sequence shown here is derived from an EMBL/GenBank/DDBJ whole genome shotgun (WGS) entry which is preliminary data.</text>
</comment>
<evidence type="ECO:0000313" key="1">
    <source>
        <dbReference type="EMBL" id="EGA92888.1"/>
    </source>
</evidence>
<dbReference type="eggNOG" id="COG1196">
    <property type="taxonomic scope" value="Bacteria"/>
</dbReference>
<gene>
    <name evidence="1" type="ORF">HMPREF9474_03273</name>
</gene>
<dbReference type="RefSeq" id="WP_003502520.1">
    <property type="nucleotide sequence ID" value="NZ_GL834313.1"/>
</dbReference>
<evidence type="ECO:0000313" key="2">
    <source>
        <dbReference type="Proteomes" id="UP000002970"/>
    </source>
</evidence>
<sequence>MDNPFAQTNAVHLLKPLMDMAKKTNTQLICLSGLGGESIYNRFDNIYVLNLVAAGLRNSVQYVRTEHIKGTEAETVIASRIQVAEQMEMMF</sequence>
<dbReference type="EMBL" id="ADLQ01000073">
    <property type="protein sequence ID" value="EGA92888.1"/>
    <property type="molecule type" value="Genomic_DNA"/>
</dbReference>